<reference evidence="1 2" key="1">
    <citation type="submission" date="2018-11" db="EMBL/GenBank/DDBJ databases">
        <title>Genome sequencing of Paenibacillus lentus DSM25539(T).</title>
        <authorList>
            <person name="Kook J.-K."/>
            <person name="Park S.-N."/>
            <person name="Lim Y.K."/>
        </authorList>
    </citation>
    <scope>NUCLEOTIDE SEQUENCE [LARGE SCALE GENOMIC DNA]</scope>
    <source>
        <strain evidence="1 2">DSM 25539</strain>
    </source>
</reference>
<dbReference type="RefSeq" id="WP_125081071.1">
    <property type="nucleotide sequence ID" value="NZ_CP034248.1"/>
</dbReference>
<protein>
    <submittedName>
        <fullName evidence="1">Uncharacterized protein</fullName>
    </submittedName>
</protein>
<dbReference type="Proteomes" id="UP000273145">
    <property type="component" value="Chromosome"/>
</dbReference>
<name>A0A3Q8S3F0_9BACL</name>
<dbReference type="KEGG" id="plen:EIM92_00950"/>
<dbReference type="OrthoDB" id="2425792at2"/>
<dbReference type="AlphaFoldDB" id="A0A3Q8S3F0"/>
<accession>A0A3Q8S3F0</accession>
<proteinExistence type="predicted"/>
<evidence type="ECO:0000313" key="1">
    <source>
        <dbReference type="EMBL" id="AZK44935.1"/>
    </source>
</evidence>
<evidence type="ECO:0000313" key="2">
    <source>
        <dbReference type="Proteomes" id="UP000273145"/>
    </source>
</evidence>
<gene>
    <name evidence="1" type="ORF">EIM92_00950</name>
</gene>
<keyword evidence="2" id="KW-1185">Reference proteome</keyword>
<dbReference type="EMBL" id="CP034248">
    <property type="protein sequence ID" value="AZK44935.1"/>
    <property type="molecule type" value="Genomic_DNA"/>
</dbReference>
<organism evidence="1 2">
    <name type="scientific">Paenibacillus lentus</name>
    <dbReference type="NCBI Taxonomy" id="1338368"/>
    <lineage>
        <taxon>Bacteria</taxon>
        <taxon>Bacillati</taxon>
        <taxon>Bacillota</taxon>
        <taxon>Bacilli</taxon>
        <taxon>Bacillales</taxon>
        <taxon>Paenibacillaceae</taxon>
        <taxon>Paenibacillus</taxon>
    </lineage>
</organism>
<sequence>MGSELLLLPPKFRYLSDGGEIIINQSKTIFFFYSYRGILDNYNGFIFVVDKNVNSIKEVLEDFSNIIQMNEHWYWISS</sequence>